<sequence length="205" mass="22855">MIVQASTFKLLGSYWKVVTPKGRTRLEQGDQKVDMKIGLTDAQEALLVATKNGLGGLDNIEQIPQAYSMQFNGTNAVTQLKELVSAPRELRGVVRNCILPVDVFSNDSIDSIKRAVHVPAVFNPVTLYDIVFVPAILAIPIIPAIQDVADAVCDELIQLRKGSCNGKKIPDKRTWMTRQGSLQFQFRTIRKVVRECLGGYLEWRK</sequence>
<organism evidence="1 2">
    <name type="scientific">Streblomastix strix</name>
    <dbReference type="NCBI Taxonomy" id="222440"/>
    <lineage>
        <taxon>Eukaryota</taxon>
        <taxon>Metamonada</taxon>
        <taxon>Preaxostyla</taxon>
        <taxon>Oxymonadida</taxon>
        <taxon>Streblomastigidae</taxon>
        <taxon>Streblomastix</taxon>
    </lineage>
</organism>
<protein>
    <submittedName>
        <fullName evidence="1">Uncharacterized protein</fullName>
    </submittedName>
</protein>
<gene>
    <name evidence="1" type="ORF">EZS28_006373</name>
</gene>
<dbReference type="EMBL" id="SNRW01001035">
    <property type="protein sequence ID" value="KAA6398096.1"/>
    <property type="molecule type" value="Genomic_DNA"/>
</dbReference>
<comment type="caution">
    <text evidence="1">The sequence shown here is derived from an EMBL/GenBank/DDBJ whole genome shotgun (WGS) entry which is preliminary data.</text>
</comment>
<proteinExistence type="predicted"/>
<dbReference type="AlphaFoldDB" id="A0A5J4WU68"/>
<evidence type="ECO:0000313" key="2">
    <source>
        <dbReference type="Proteomes" id="UP000324800"/>
    </source>
</evidence>
<dbReference type="Proteomes" id="UP000324800">
    <property type="component" value="Unassembled WGS sequence"/>
</dbReference>
<name>A0A5J4WU68_9EUKA</name>
<evidence type="ECO:0000313" key="1">
    <source>
        <dbReference type="EMBL" id="KAA6398096.1"/>
    </source>
</evidence>
<reference evidence="1 2" key="1">
    <citation type="submission" date="2019-03" db="EMBL/GenBank/DDBJ databases">
        <title>Single cell metagenomics reveals metabolic interactions within the superorganism composed of flagellate Streblomastix strix and complex community of Bacteroidetes bacteria on its surface.</title>
        <authorList>
            <person name="Treitli S.C."/>
            <person name="Kolisko M."/>
            <person name="Husnik F."/>
            <person name="Keeling P."/>
            <person name="Hampl V."/>
        </authorList>
    </citation>
    <scope>NUCLEOTIDE SEQUENCE [LARGE SCALE GENOMIC DNA]</scope>
    <source>
        <strain evidence="1">ST1C</strain>
    </source>
</reference>
<accession>A0A5J4WU68</accession>